<protein>
    <submittedName>
        <fullName evidence="6">LysR family transcriptional regulator</fullName>
    </submittedName>
</protein>
<dbReference type="InterPro" id="IPR036388">
    <property type="entry name" value="WH-like_DNA-bd_sf"/>
</dbReference>
<dbReference type="PANTHER" id="PTHR30537">
    <property type="entry name" value="HTH-TYPE TRANSCRIPTIONAL REGULATOR"/>
    <property type="match status" value="1"/>
</dbReference>
<dbReference type="EMBL" id="JBAKIA010000004">
    <property type="protein sequence ID" value="MEJ8474017.1"/>
    <property type="molecule type" value="Genomic_DNA"/>
</dbReference>
<evidence type="ECO:0000259" key="5">
    <source>
        <dbReference type="PROSITE" id="PS50931"/>
    </source>
</evidence>
<evidence type="ECO:0000256" key="1">
    <source>
        <dbReference type="ARBA" id="ARBA00009437"/>
    </source>
</evidence>
<dbReference type="SUPFAM" id="SSF46785">
    <property type="entry name" value="Winged helix' DNA-binding domain"/>
    <property type="match status" value="1"/>
</dbReference>
<accession>A0ABU8TIP6</accession>
<gene>
    <name evidence="6" type="ORF">V6575_07945</name>
</gene>
<dbReference type="PANTHER" id="PTHR30537:SF3">
    <property type="entry name" value="TRANSCRIPTIONAL REGULATORY PROTEIN"/>
    <property type="match status" value="1"/>
</dbReference>
<dbReference type="Proteomes" id="UP001385499">
    <property type="component" value="Unassembled WGS sequence"/>
</dbReference>
<keyword evidence="7" id="KW-1185">Reference proteome</keyword>
<dbReference type="Pfam" id="PF00126">
    <property type="entry name" value="HTH_1"/>
    <property type="match status" value="1"/>
</dbReference>
<dbReference type="InterPro" id="IPR036390">
    <property type="entry name" value="WH_DNA-bd_sf"/>
</dbReference>
<dbReference type="Gene3D" id="3.40.190.290">
    <property type="match status" value="1"/>
</dbReference>
<organism evidence="6 7">
    <name type="scientific">Roseibium algae</name>
    <dbReference type="NCBI Taxonomy" id="3123038"/>
    <lineage>
        <taxon>Bacteria</taxon>
        <taxon>Pseudomonadati</taxon>
        <taxon>Pseudomonadota</taxon>
        <taxon>Alphaproteobacteria</taxon>
        <taxon>Hyphomicrobiales</taxon>
        <taxon>Stappiaceae</taxon>
        <taxon>Roseibium</taxon>
    </lineage>
</organism>
<dbReference type="Gene3D" id="1.10.10.10">
    <property type="entry name" value="Winged helix-like DNA-binding domain superfamily/Winged helix DNA-binding domain"/>
    <property type="match status" value="1"/>
</dbReference>
<evidence type="ECO:0000313" key="6">
    <source>
        <dbReference type="EMBL" id="MEJ8474017.1"/>
    </source>
</evidence>
<dbReference type="InterPro" id="IPR000847">
    <property type="entry name" value="LysR_HTH_N"/>
</dbReference>
<dbReference type="InterPro" id="IPR005119">
    <property type="entry name" value="LysR_subst-bd"/>
</dbReference>
<dbReference type="RefSeq" id="WP_340273726.1">
    <property type="nucleotide sequence ID" value="NZ_JBAKIA010000004.1"/>
</dbReference>
<comment type="caution">
    <text evidence="6">The sequence shown here is derived from an EMBL/GenBank/DDBJ whole genome shotgun (WGS) entry which is preliminary data.</text>
</comment>
<proteinExistence type="inferred from homology"/>
<evidence type="ECO:0000256" key="3">
    <source>
        <dbReference type="ARBA" id="ARBA00023125"/>
    </source>
</evidence>
<dbReference type="Pfam" id="PF03466">
    <property type="entry name" value="LysR_substrate"/>
    <property type="match status" value="1"/>
</dbReference>
<keyword evidence="3" id="KW-0238">DNA-binding</keyword>
<dbReference type="PROSITE" id="PS50931">
    <property type="entry name" value="HTH_LYSR"/>
    <property type="match status" value="1"/>
</dbReference>
<keyword evidence="2" id="KW-0805">Transcription regulation</keyword>
<evidence type="ECO:0000256" key="2">
    <source>
        <dbReference type="ARBA" id="ARBA00023015"/>
    </source>
</evidence>
<evidence type="ECO:0000313" key="7">
    <source>
        <dbReference type="Proteomes" id="UP001385499"/>
    </source>
</evidence>
<feature type="domain" description="HTH lysR-type" evidence="5">
    <location>
        <begin position="1"/>
        <end position="58"/>
    </location>
</feature>
<comment type="similarity">
    <text evidence="1">Belongs to the LysR transcriptional regulatory family.</text>
</comment>
<reference evidence="6 7" key="1">
    <citation type="submission" date="2024-02" db="EMBL/GenBank/DDBJ databases">
        <title>Roseibium algae sp. nov., isolated from marine alga (Grateloupia sp.), showing potential in myo-inositol conversion.</title>
        <authorList>
            <person name="Wang Y."/>
        </authorList>
    </citation>
    <scope>NUCLEOTIDE SEQUENCE [LARGE SCALE GENOMIC DNA]</scope>
    <source>
        <strain evidence="6 7">H3510</strain>
    </source>
</reference>
<dbReference type="SUPFAM" id="SSF53850">
    <property type="entry name" value="Periplasmic binding protein-like II"/>
    <property type="match status" value="1"/>
</dbReference>
<keyword evidence="4" id="KW-0804">Transcription</keyword>
<name>A0ABU8TIP6_9HYPH</name>
<dbReference type="InterPro" id="IPR058163">
    <property type="entry name" value="LysR-type_TF_proteobact-type"/>
</dbReference>
<sequence>MDWENLHIFALLARYGTLSAAGRAAGVEHATVSRRVANLEQELGLKLVDRRGRTISLTSDGERIAALAIRMETETLSAERIAAGGRSSISGEVVISAPPAYVAKVLGKQLTDLALAHPDLCVTVLGDTREVSLARREADIAIRLNRPVAGDLSIMKIDEIGFSFYAADGYVEKTAQEDWRFVGYDHGMDGAPQQGKLLEFAAGRPFGFRASSLDLQLHAVSAGAGIGLLPDFMGASAAGLVPVTGPKVPLKREVWLVVHPDIRQAPAIRATITALAG</sequence>
<evidence type="ECO:0000256" key="4">
    <source>
        <dbReference type="ARBA" id="ARBA00023163"/>
    </source>
</evidence>